<dbReference type="GeneID" id="95452351"/>
<keyword evidence="3" id="KW-1185">Reference proteome</keyword>
<organism evidence="2 3">
    <name type="scientific">Streptomyces cinereoruber</name>
    <dbReference type="NCBI Taxonomy" id="67260"/>
    <lineage>
        <taxon>Bacteria</taxon>
        <taxon>Bacillati</taxon>
        <taxon>Actinomycetota</taxon>
        <taxon>Actinomycetes</taxon>
        <taxon>Kitasatosporales</taxon>
        <taxon>Streptomycetaceae</taxon>
        <taxon>Streptomyces</taxon>
    </lineage>
</organism>
<protein>
    <submittedName>
        <fullName evidence="2">Uncharacterized protein</fullName>
    </submittedName>
</protein>
<name>A0ABX6B6K1_9ACTN</name>
<gene>
    <name evidence="2" type="ORF">CP977_00885</name>
</gene>
<evidence type="ECO:0000313" key="3">
    <source>
        <dbReference type="Proteomes" id="UP000326029"/>
    </source>
</evidence>
<reference evidence="2 3" key="1">
    <citation type="submission" date="2017-09" db="EMBL/GenBank/DDBJ databases">
        <authorList>
            <person name="Lee N."/>
            <person name="Cho B.-K."/>
        </authorList>
    </citation>
    <scope>NUCLEOTIDE SEQUENCE [LARGE SCALE GENOMIC DNA]</scope>
    <source>
        <strain evidence="2 3">ATCC 19740</strain>
    </source>
</reference>
<proteinExistence type="predicted"/>
<dbReference type="Proteomes" id="UP000326029">
    <property type="component" value="Chromosome"/>
</dbReference>
<sequence>MDIPALDALPHNRRADVRAAVCAVETAMLPVRPAHYRALAETPLRVVVEQVLAASGRTLLAVAGGYLSGYDDDIRQRLVHEGIGILPRDDRAVLTLVLLHSVAIPQASGTTVPDQPWTRGTPVPVHELKGCQVPDGVITSALQRLVDADLVRPTKTGYVLGHQFLRLTKPAGSQLFEELILLADPTGPLAESIRRRRAFRPAPPATVTDRETQDTP</sequence>
<dbReference type="RefSeq" id="WP_152369420.1">
    <property type="nucleotide sequence ID" value="NZ_CP023693.1"/>
</dbReference>
<dbReference type="EMBL" id="CP023693">
    <property type="protein sequence ID" value="QEV30926.1"/>
    <property type="molecule type" value="Genomic_DNA"/>
</dbReference>
<feature type="region of interest" description="Disordered" evidence="1">
    <location>
        <begin position="193"/>
        <end position="216"/>
    </location>
</feature>
<accession>A0ABX6B6K1</accession>
<evidence type="ECO:0000313" key="2">
    <source>
        <dbReference type="EMBL" id="QEV30926.1"/>
    </source>
</evidence>
<evidence type="ECO:0000256" key="1">
    <source>
        <dbReference type="SAM" id="MobiDB-lite"/>
    </source>
</evidence>